<dbReference type="InterPro" id="IPR000210">
    <property type="entry name" value="BTB/POZ_dom"/>
</dbReference>
<evidence type="ECO:0000256" key="2">
    <source>
        <dbReference type="ARBA" id="ARBA00004906"/>
    </source>
</evidence>
<dbReference type="PROSITE" id="PS50097">
    <property type="entry name" value="BTB"/>
    <property type="match status" value="1"/>
</dbReference>
<evidence type="ECO:0000313" key="6">
    <source>
        <dbReference type="Proteomes" id="UP001177140"/>
    </source>
</evidence>
<dbReference type="CDD" id="cd18186">
    <property type="entry name" value="BTB_POZ_ZBTB_KLHL-like"/>
    <property type="match status" value="1"/>
</dbReference>
<sequence length="296" mass="33596">MDCSICKIGKTKLNYPPSAFGYSISATNNGVAVCNICYGELNSMMDLMNKSNNSATTYYPANWGTNSARRWKEEAKVEVERAEGEVERMKREVERAKEKEVKQVKEEMQKREERWIDYLGGLAAAFTEESYSDIHVKPGSGPSIPAHKFLLATRSEIFKNMLSSDTCKVAQIDSVCLPEFNHEELETFLEFLYCGNLAAEKFEMHYYSLALASHKYAIPHLQKFCEEHILELLDSSNALKVLEISEICSNETLKDAALGLIIDYKDEIISSPGFQEFAIQNPHLVVHILRYACTQF</sequence>
<evidence type="ECO:0000259" key="4">
    <source>
        <dbReference type="PROSITE" id="PS50097"/>
    </source>
</evidence>
<proteinExistence type="predicted"/>
<dbReference type="Gene3D" id="1.25.40.420">
    <property type="match status" value="1"/>
</dbReference>
<dbReference type="PANTHER" id="PTHR47274:SF1">
    <property type="entry name" value="BTB_POZ DOMAIN CONTAINING PROTEIN, EXPRESSED"/>
    <property type="match status" value="1"/>
</dbReference>
<dbReference type="AlphaFoldDB" id="A0AA41RXB2"/>
<protein>
    <recommendedName>
        <fullName evidence="4">BTB domain-containing protein</fullName>
    </recommendedName>
</protein>
<comment type="pathway">
    <text evidence="2">Protein modification; protein ubiquitination.</text>
</comment>
<dbReference type="PANTHER" id="PTHR47274">
    <property type="entry name" value="BTB/POZ DOMAIN CONTAINING PROTEIN, EXPRESSED-RELATED"/>
    <property type="match status" value="1"/>
</dbReference>
<dbReference type="SMART" id="SM00225">
    <property type="entry name" value="BTB"/>
    <property type="match status" value="1"/>
</dbReference>
<dbReference type="Gene3D" id="3.30.710.10">
    <property type="entry name" value="Potassium Channel Kv1.1, Chain A"/>
    <property type="match status" value="1"/>
</dbReference>
<reference evidence="5" key="1">
    <citation type="submission" date="2022-03" db="EMBL/GenBank/DDBJ databases">
        <title>A functionally conserved STORR gene fusion in Papaver species that diverged 16.8 million years ago.</title>
        <authorList>
            <person name="Catania T."/>
        </authorList>
    </citation>
    <scope>NUCLEOTIDE SEQUENCE</scope>
    <source>
        <strain evidence="5">S-191538</strain>
    </source>
</reference>
<dbReference type="Proteomes" id="UP001177140">
    <property type="component" value="Unassembled WGS sequence"/>
</dbReference>
<name>A0AA41RXB2_PAPNU</name>
<accession>A0AA41RXB2</accession>
<dbReference type="EMBL" id="JAJJMA010041661">
    <property type="protein sequence ID" value="MCL7025110.1"/>
    <property type="molecule type" value="Genomic_DNA"/>
</dbReference>
<dbReference type="InterPro" id="IPR011333">
    <property type="entry name" value="SKP1/BTB/POZ_sf"/>
</dbReference>
<keyword evidence="6" id="KW-1185">Reference proteome</keyword>
<dbReference type="InterPro" id="IPR044784">
    <property type="entry name" value="At1g01640-like"/>
</dbReference>
<dbReference type="CDD" id="cd14733">
    <property type="entry name" value="BACK"/>
    <property type="match status" value="1"/>
</dbReference>
<dbReference type="SUPFAM" id="SSF54695">
    <property type="entry name" value="POZ domain"/>
    <property type="match status" value="1"/>
</dbReference>
<organism evidence="5 6">
    <name type="scientific">Papaver nudicaule</name>
    <name type="common">Iceland poppy</name>
    <dbReference type="NCBI Taxonomy" id="74823"/>
    <lineage>
        <taxon>Eukaryota</taxon>
        <taxon>Viridiplantae</taxon>
        <taxon>Streptophyta</taxon>
        <taxon>Embryophyta</taxon>
        <taxon>Tracheophyta</taxon>
        <taxon>Spermatophyta</taxon>
        <taxon>Magnoliopsida</taxon>
        <taxon>Ranunculales</taxon>
        <taxon>Papaveraceae</taxon>
        <taxon>Papaveroideae</taxon>
        <taxon>Papaver</taxon>
    </lineage>
</organism>
<keyword evidence="3" id="KW-0175">Coiled coil</keyword>
<dbReference type="Pfam" id="PF00651">
    <property type="entry name" value="BTB"/>
    <property type="match status" value="1"/>
</dbReference>
<feature type="domain" description="BTB" evidence="4">
    <location>
        <begin position="132"/>
        <end position="201"/>
    </location>
</feature>
<evidence type="ECO:0000256" key="3">
    <source>
        <dbReference type="SAM" id="Coils"/>
    </source>
</evidence>
<gene>
    <name evidence="5" type="ORF">MKW94_000908</name>
</gene>
<comment type="function">
    <text evidence="1">May act as a substrate-specific adapter of an E3 ubiquitin-protein ligase complex (CUL3-RBX1-BTB) which mediates the ubiquitination and subsequent proteasomal degradation of target proteins.</text>
</comment>
<comment type="caution">
    <text evidence="5">The sequence shown here is derived from an EMBL/GenBank/DDBJ whole genome shotgun (WGS) entry which is preliminary data.</text>
</comment>
<evidence type="ECO:0000313" key="5">
    <source>
        <dbReference type="EMBL" id="MCL7025110.1"/>
    </source>
</evidence>
<feature type="coiled-coil region" evidence="3">
    <location>
        <begin position="72"/>
        <end position="114"/>
    </location>
</feature>
<evidence type="ECO:0000256" key="1">
    <source>
        <dbReference type="ARBA" id="ARBA00002668"/>
    </source>
</evidence>